<dbReference type="EMBL" id="LQPR01000008">
    <property type="protein sequence ID" value="ORW74416.1"/>
    <property type="molecule type" value="Genomic_DNA"/>
</dbReference>
<dbReference type="AlphaFoldDB" id="A0AAJ3NTV1"/>
<evidence type="ECO:0000313" key="1">
    <source>
        <dbReference type="EMBL" id="ORW74416.1"/>
    </source>
</evidence>
<organism evidence="1 2">
    <name type="scientific">Mycobacterium saskatchewanense</name>
    <dbReference type="NCBI Taxonomy" id="220927"/>
    <lineage>
        <taxon>Bacteria</taxon>
        <taxon>Bacillati</taxon>
        <taxon>Actinomycetota</taxon>
        <taxon>Actinomycetes</taxon>
        <taxon>Mycobacteriales</taxon>
        <taxon>Mycobacteriaceae</taxon>
        <taxon>Mycobacterium</taxon>
        <taxon>Mycobacterium simiae complex</taxon>
    </lineage>
</organism>
<dbReference type="Proteomes" id="UP000193387">
    <property type="component" value="Unassembled WGS sequence"/>
</dbReference>
<reference evidence="1 2" key="1">
    <citation type="submission" date="2016-01" db="EMBL/GenBank/DDBJ databases">
        <title>The new phylogeny of the genus Mycobacterium.</title>
        <authorList>
            <person name="Tarcisio F."/>
            <person name="Conor M."/>
            <person name="Antonella G."/>
            <person name="Elisabetta G."/>
            <person name="Giulia F.S."/>
            <person name="Sara T."/>
            <person name="Anna F."/>
            <person name="Clotilde B."/>
            <person name="Roberto B."/>
            <person name="Veronica D.S."/>
            <person name="Fabio R."/>
            <person name="Monica P."/>
            <person name="Olivier J."/>
            <person name="Enrico T."/>
            <person name="Nicola S."/>
        </authorList>
    </citation>
    <scope>NUCLEOTIDE SEQUENCE [LARGE SCALE GENOMIC DNA]</scope>
    <source>
        <strain evidence="1 2">DSM 44616</strain>
    </source>
</reference>
<name>A0AAJ3NTV1_9MYCO</name>
<evidence type="ECO:0000313" key="2">
    <source>
        <dbReference type="Proteomes" id="UP000193387"/>
    </source>
</evidence>
<accession>A0AAJ3NTV1</accession>
<proteinExistence type="predicted"/>
<comment type="caution">
    <text evidence="1">The sequence shown here is derived from an EMBL/GenBank/DDBJ whole genome shotgun (WGS) entry which is preliminary data.</text>
</comment>
<gene>
    <name evidence="1" type="ORF">AWC23_04950</name>
</gene>
<sequence>MALFARASTGRVSMTTGQDGVTAIADLSVGCSKRHFGVRTLRYFFVDLVTGRFQREGFVRQGAFMAGTELGVARVIRGRERARNATGAQSSGL</sequence>
<keyword evidence="2" id="KW-1185">Reference proteome</keyword>
<protein>
    <submittedName>
        <fullName evidence="1">Uncharacterized protein</fullName>
    </submittedName>
</protein>